<evidence type="ECO:0000313" key="2">
    <source>
        <dbReference type="EMBL" id="KAF6211398.1"/>
    </source>
</evidence>
<accession>A0A8S9XT36</accession>
<feature type="compositionally biased region" description="Polar residues" evidence="1">
    <location>
        <begin position="41"/>
        <end position="57"/>
    </location>
</feature>
<gene>
    <name evidence="2" type="ORF">GE061_011910</name>
</gene>
<feature type="compositionally biased region" description="Basic and acidic residues" evidence="1">
    <location>
        <begin position="60"/>
        <end position="69"/>
    </location>
</feature>
<protein>
    <submittedName>
        <fullName evidence="2">Uncharacterized protein</fullName>
    </submittedName>
</protein>
<reference evidence="2" key="1">
    <citation type="journal article" date="2021" name="Mol. Ecol. Resour.">
        <title>Apolygus lucorum genome provides insights into omnivorousness and mesophyll feeding.</title>
        <authorList>
            <person name="Liu Y."/>
            <person name="Liu H."/>
            <person name="Wang H."/>
            <person name="Huang T."/>
            <person name="Liu B."/>
            <person name="Yang B."/>
            <person name="Yin L."/>
            <person name="Li B."/>
            <person name="Zhang Y."/>
            <person name="Zhang S."/>
            <person name="Jiang F."/>
            <person name="Zhang X."/>
            <person name="Ren Y."/>
            <person name="Wang B."/>
            <person name="Wang S."/>
            <person name="Lu Y."/>
            <person name="Wu K."/>
            <person name="Fan W."/>
            <person name="Wang G."/>
        </authorList>
    </citation>
    <scope>NUCLEOTIDE SEQUENCE</scope>
    <source>
        <strain evidence="2">12Hb</strain>
    </source>
</reference>
<dbReference type="EMBL" id="WIXP02000004">
    <property type="protein sequence ID" value="KAF6211398.1"/>
    <property type="molecule type" value="Genomic_DNA"/>
</dbReference>
<dbReference type="AlphaFoldDB" id="A0A8S9XT36"/>
<proteinExistence type="predicted"/>
<sequence>MGDDVMYHTSPELTVLPRRGGIPFSDDVGQSSPPAAPLVADSSSQQESQVGYASQPATPDLRRSSRQRQEPTYLRDYVLNTKLGTNSTFIEK</sequence>
<feature type="region of interest" description="Disordered" evidence="1">
    <location>
        <begin position="1"/>
        <end position="73"/>
    </location>
</feature>
<dbReference type="Proteomes" id="UP000466442">
    <property type="component" value="Unassembled WGS sequence"/>
</dbReference>
<evidence type="ECO:0000313" key="3">
    <source>
        <dbReference type="Proteomes" id="UP000466442"/>
    </source>
</evidence>
<name>A0A8S9XT36_APOLU</name>
<comment type="caution">
    <text evidence="2">The sequence shown here is derived from an EMBL/GenBank/DDBJ whole genome shotgun (WGS) entry which is preliminary data.</text>
</comment>
<keyword evidence="3" id="KW-1185">Reference proteome</keyword>
<evidence type="ECO:0000256" key="1">
    <source>
        <dbReference type="SAM" id="MobiDB-lite"/>
    </source>
</evidence>
<organism evidence="2 3">
    <name type="scientific">Apolygus lucorum</name>
    <name type="common">Small green plant bug</name>
    <name type="synonym">Lygocoris lucorum</name>
    <dbReference type="NCBI Taxonomy" id="248454"/>
    <lineage>
        <taxon>Eukaryota</taxon>
        <taxon>Metazoa</taxon>
        <taxon>Ecdysozoa</taxon>
        <taxon>Arthropoda</taxon>
        <taxon>Hexapoda</taxon>
        <taxon>Insecta</taxon>
        <taxon>Pterygota</taxon>
        <taxon>Neoptera</taxon>
        <taxon>Paraneoptera</taxon>
        <taxon>Hemiptera</taxon>
        <taxon>Heteroptera</taxon>
        <taxon>Panheteroptera</taxon>
        <taxon>Cimicomorpha</taxon>
        <taxon>Miridae</taxon>
        <taxon>Mirini</taxon>
        <taxon>Apolygus</taxon>
    </lineage>
</organism>